<gene>
    <name evidence="11" type="ORF">XYLVIOL_LOCUS4152</name>
</gene>
<feature type="transmembrane region" description="Helical" evidence="10">
    <location>
        <begin position="60"/>
        <end position="81"/>
    </location>
</feature>
<protein>
    <recommendedName>
        <fullName evidence="10">Odorant receptor</fullName>
    </recommendedName>
</protein>
<proteinExistence type="inferred from homology"/>
<dbReference type="Pfam" id="PF02949">
    <property type="entry name" value="7tm_6"/>
    <property type="match status" value="1"/>
</dbReference>
<feature type="transmembrane region" description="Helical" evidence="10">
    <location>
        <begin position="264"/>
        <end position="285"/>
    </location>
</feature>
<dbReference type="Proteomes" id="UP001642520">
    <property type="component" value="Unassembled WGS sequence"/>
</dbReference>
<keyword evidence="3 10" id="KW-0716">Sensory transduction</keyword>
<keyword evidence="2" id="KW-1003">Cell membrane</keyword>
<evidence type="ECO:0000256" key="2">
    <source>
        <dbReference type="ARBA" id="ARBA00022475"/>
    </source>
</evidence>
<evidence type="ECO:0000256" key="8">
    <source>
        <dbReference type="ARBA" id="ARBA00023170"/>
    </source>
</evidence>
<comment type="similarity">
    <text evidence="10">Belongs to the insect chemoreceptor superfamily. Heteromeric odorant receptor channel (TC 1.A.69) family.</text>
</comment>
<evidence type="ECO:0000313" key="11">
    <source>
        <dbReference type="EMBL" id="CAL7939845.1"/>
    </source>
</evidence>
<evidence type="ECO:0000256" key="1">
    <source>
        <dbReference type="ARBA" id="ARBA00004651"/>
    </source>
</evidence>
<comment type="caution">
    <text evidence="10">Lacks conserved residue(s) required for the propagation of feature annotation.</text>
</comment>
<comment type="subcellular location">
    <subcellularLocation>
        <location evidence="1 10">Cell membrane</location>
        <topology evidence="1 10">Multi-pass membrane protein</topology>
    </subcellularLocation>
</comment>
<keyword evidence="8 10" id="KW-0675">Receptor</keyword>
<evidence type="ECO:0000256" key="10">
    <source>
        <dbReference type="RuleBase" id="RU351113"/>
    </source>
</evidence>
<evidence type="ECO:0000313" key="12">
    <source>
        <dbReference type="Proteomes" id="UP001642520"/>
    </source>
</evidence>
<dbReference type="PANTHER" id="PTHR21137">
    <property type="entry name" value="ODORANT RECEPTOR"/>
    <property type="match status" value="1"/>
</dbReference>
<evidence type="ECO:0000256" key="6">
    <source>
        <dbReference type="ARBA" id="ARBA00022989"/>
    </source>
</evidence>
<keyword evidence="4 10" id="KW-0812">Transmembrane</keyword>
<organism evidence="11 12">
    <name type="scientific">Xylocopa violacea</name>
    <name type="common">Violet carpenter bee</name>
    <name type="synonym">Apis violacea</name>
    <dbReference type="NCBI Taxonomy" id="135666"/>
    <lineage>
        <taxon>Eukaryota</taxon>
        <taxon>Metazoa</taxon>
        <taxon>Ecdysozoa</taxon>
        <taxon>Arthropoda</taxon>
        <taxon>Hexapoda</taxon>
        <taxon>Insecta</taxon>
        <taxon>Pterygota</taxon>
        <taxon>Neoptera</taxon>
        <taxon>Endopterygota</taxon>
        <taxon>Hymenoptera</taxon>
        <taxon>Apocrita</taxon>
        <taxon>Aculeata</taxon>
        <taxon>Apoidea</taxon>
        <taxon>Anthophila</taxon>
        <taxon>Apidae</taxon>
        <taxon>Xylocopa</taxon>
        <taxon>Xylocopa</taxon>
    </lineage>
</organism>
<keyword evidence="5 10" id="KW-0552">Olfaction</keyword>
<evidence type="ECO:0000256" key="4">
    <source>
        <dbReference type="ARBA" id="ARBA00022692"/>
    </source>
</evidence>
<evidence type="ECO:0000256" key="7">
    <source>
        <dbReference type="ARBA" id="ARBA00023136"/>
    </source>
</evidence>
<accession>A0ABP1NFU3</accession>
<dbReference type="PANTHER" id="PTHR21137:SF35">
    <property type="entry name" value="ODORANT RECEPTOR 19A-RELATED"/>
    <property type="match status" value="1"/>
</dbReference>
<feature type="transmembrane region" description="Helical" evidence="10">
    <location>
        <begin position="354"/>
        <end position="371"/>
    </location>
</feature>
<dbReference type="EMBL" id="CAXAJV020001290">
    <property type="protein sequence ID" value="CAL7939845.1"/>
    <property type="molecule type" value="Genomic_DNA"/>
</dbReference>
<dbReference type="InterPro" id="IPR004117">
    <property type="entry name" value="7tm6_olfct_rcpt"/>
</dbReference>
<keyword evidence="7 10" id="KW-0472">Membrane</keyword>
<reference evidence="11 12" key="1">
    <citation type="submission" date="2024-08" db="EMBL/GenBank/DDBJ databases">
        <authorList>
            <person name="Will J Nash"/>
            <person name="Angela Man"/>
            <person name="Seanna McTaggart"/>
            <person name="Kendall Baker"/>
            <person name="Tom Barker"/>
            <person name="Leah Catchpole"/>
            <person name="Alex Durrant"/>
            <person name="Karim Gharbi"/>
            <person name="Naomi Irish"/>
            <person name="Gemy Kaithakottil"/>
            <person name="Debby Ku"/>
            <person name="Aaliyah Providence"/>
            <person name="Felix Shaw"/>
            <person name="David Swarbreck"/>
            <person name="Chris Watkins"/>
            <person name="Ann M. McCartney"/>
            <person name="Giulio Formenti"/>
            <person name="Alice Mouton"/>
            <person name="Noel Vella"/>
            <person name="Bjorn M von Reumont"/>
            <person name="Adriana Vella"/>
            <person name="Wilfried Haerty"/>
        </authorList>
    </citation>
    <scope>NUCLEOTIDE SEQUENCE [LARGE SCALE GENOMIC DNA]</scope>
</reference>
<evidence type="ECO:0000256" key="3">
    <source>
        <dbReference type="ARBA" id="ARBA00022606"/>
    </source>
</evidence>
<evidence type="ECO:0000256" key="5">
    <source>
        <dbReference type="ARBA" id="ARBA00022725"/>
    </source>
</evidence>
<feature type="transmembrane region" description="Helical" evidence="10">
    <location>
        <begin position="189"/>
        <end position="222"/>
    </location>
</feature>
<sequence>MESPGHFLRPLDKASNKSSMFNVNIRQVIHILELTGTFTCTWPLDPNSSKREIVYRNIRWAFAMFNVIFLMISLVLAVFHFRNDVIVLMKTASEMTALLEVFFDLLICKMKNAQLQVLIEKIKAYLEVIGEQESKIIQGYIDRYQNFFSVTAMSYVVTAISFSFVPLFSAQELPADGWIPFTMEPFAVYWLIYASQVYCILQTAFCIGVDFTIAVLFTYAAAKLDILGMKLRQVHDRDMLVSCVKEHQEIIGFVEATKATVEALLFKTNATMGSAVICGAFPLIYNQSLAIVSQFLPLVAGGCAHLFVISWPADDLKESSLRFAKSLGEISWLGKPRDMTKIIVIMMQRSQKLFLIRMGGLLPALTLEYYANFLTTVSSYFMAMRTMIES</sequence>
<keyword evidence="6 10" id="KW-1133">Transmembrane helix</keyword>
<feature type="transmembrane region" description="Helical" evidence="10">
    <location>
        <begin position="147"/>
        <end position="169"/>
    </location>
</feature>
<comment type="caution">
    <text evidence="11">The sequence shown here is derived from an EMBL/GenBank/DDBJ whole genome shotgun (WGS) entry which is preliminary data.</text>
</comment>
<keyword evidence="12" id="KW-1185">Reference proteome</keyword>
<name>A0ABP1NFU3_XYLVO</name>
<keyword evidence="9 10" id="KW-0807">Transducer</keyword>
<feature type="transmembrane region" description="Helical" evidence="10">
    <location>
        <begin position="291"/>
        <end position="313"/>
    </location>
</feature>
<evidence type="ECO:0000256" key="9">
    <source>
        <dbReference type="ARBA" id="ARBA00023224"/>
    </source>
</evidence>